<dbReference type="PANTHER" id="PTHR19871:SF14">
    <property type="entry name" value="DUF4062 DOMAIN-CONTAINING PROTEIN"/>
    <property type="match status" value="1"/>
</dbReference>
<accession>A0A814ZJU8</accession>
<name>A0A814ZJU8_9BILA</name>
<dbReference type="Proteomes" id="UP000663882">
    <property type="component" value="Unassembled WGS sequence"/>
</dbReference>
<dbReference type="PANTHER" id="PTHR19871">
    <property type="entry name" value="BETA TRANSDUCIN-RELATED PROTEIN"/>
    <property type="match status" value="1"/>
</dbReference>
<gene>
    <name evidence="1" type="ORF">RFH988_LOCUS26785</name>
</gene>
<sequence>MSNDDWTISHNLSESKQMTMNNQLFRGRVTNVPDNKSNSVRVFISSTFTVTAKEIYQALNNNKNQPQRIVAFFREIEDIDHFDSKLKVKFSDTNDEHGELVLTDLKTFIETELGPNNIFTYRIKWTDESSRMKYLADFKDDFYNAIKNQIDYHMKQTRTKDILYDEVVEHAIQCRMLNERYFPRDNILTQASTWFPKSNSVSIILRFLGTTPLSSDIRQPLISMMKQICAIYDIEPSSISESTKIEELKKTFEQILTRIPTDETLVLLFDSIDQLQIENYDCSKWLPISYPQNIKCILSTIPMISDERKDPPEKYEILDGLKSLLADVPMIEITVFDEDLAENVFQSWLKRDRRCLTSLQMSWLQPKLQSRTVYTGLFTTELEPTPLFLSLIYDMTLTWHSYDENSDENFLNIKTSNDAIDYLYSQLSKKHNEVFFKRAMAYLQQGGGLSEIELEDMLSADNEVLQAIFVHYLPPIDIFRIPSTLWIRIRNDMQKYLVEKDVDNTSIIYL</sequence>
<organism evidence="1 2">
    <name type="scientific">Rotaria sordida</name>
    <dbReference type="NCBI Taxonomy" id="392033"/>
    <lineage>
        <taxon>Eukaryota</taxon>
        <taxon>Metazoa</taxon>
        <taxon>Spiralia</taxon>
        <taxon>Gnathifera</taxon>
        <taxon>Rotifera</taxon>
        <taxon>Eurotatoria</taxon>
        <taxon>Bdelloidea</taxon>
        <taxon>Philodinida</taxon>
        <taxon>Philodinidae</taxon>
        <taxon>Rotaria</taxon>
    </lineage>
</organism>
<evidence type="ECO:0000313" key="1">
    <source>
        <dbReference type="EMBL" id="CAF1243324.1"/>
    </source>
</evidence>
<evidence type="ECO:0000313" key="2">
    <source>
        <dbReference type="Proteomes" id="UP000663882"/>
    </source>
</evidence>
<proteinExistence type="predicted"/>
<dbReference type="AlphaFoldDB" id="A0A814ZJU8"/>
<reference evidence="1" key="1">
    <citation type="submission" date="2021-02" db="EMBL/GenBank/DDBJ databases">
        <authorList>
            <person name="Nowell W R."/>
        </authorList>
    </citation>
    <scope>NUCLEOTIDE SEQUENCE</scope>
</reference>
<dbReference type="InterPro" id="IPR052752">
    <property type="entry name" value="NACHT-WD_repeat"/>
</dbReference>
<dbReference type="OrthoDB" id="2325716at2759"/>
<dbReference type="EMBL" id="CAJNOO010002179">
    <property type="protein sequence ID" value="CAF1243324.1"/>
    <property type="molecule type" value="Genomic_DNA"/>
</dbReference>
<protein>
    <submittedName>
        <fullName evidence="1">Uncharacterized protein</fullName>
    </submittedName>
</protein>
<comment type="caution">
    <text evidence="1">The sequence shown here is derived from an EMBL/GenBank/DDBJ whole genome shotgun (WGS) entry which is preliminary data.</text>
</comment>